<evidence type="ECO:0000259" key="3">
    <source>
        <dbReference type="Pfam" id="PF20446"/>
    </source>
</evidence>
<dbReference type="PANTHER" id="PTHR38149:SF1">
    <property type="entry name" value="ATPASE"/>
    <property type="match status" value="1"/>
</dbReference>
<sequence>MRRLEDILRRIDRKGYKAYKETEGSYRGAWFELHIDHAQADPFAPPSRVRVTVPASVARLRPEWMESGHRLVALTDFLARQIAAAIRERQRRNRGHTGTGNSGLIFIDEPGQQILPRTAVAVRGGEVEVRLSVGLPAAGRTVLGEEARRLLAEDVPAVVRRGILEFSPDRLEEHLRLADRQAAIRRYMEERGWIAFVANGAVLPRESGASDRPMRGPGVVPFQSPPSLEAEIPVPHGPPVRGMAIPRGVTLIVGGGYHGKTTLLKALERGVYNHVAGDGREYVLTRETACKIRAEDGRSVAGVDISPFISRLPFGKETTAFSTDDASGSTSQAANIMEMLEVGADVLFIDEDTSATNFMIRDARMRRLVAKDREPITPFIDRVRRLYEERGVSTVLVLGGSGDYFDVADTVILMHEYRPYDVTQEAKSIAAELPIDRPPERDEPFGGTAERIPLPGSFGASRSGKDKAEAKGLHTILYGAQIIDLSAVEQLVDPSQTRAIARLLRLLEQSMDGRRTVAELIAAIGERLRREGLDLLSPHPGRHPGDLAMPRPFELAAALNRIRSLRVRTVGGQGG</sequence>
<dbReference type="InterPro" id="IPR046833">
    <property type="entry name" value="ABC_N"/>
</dbReference>
<dbReference type="InterPro" id="IPR049069">
    <property type="entry name" value="MRB1590-like_C"/>
</dbReference>
<organism evidence="5 6">
    <name type="scientific">Candidatus Reconcilbacillus cellulovorans</name>
    <dbReference type="NCBI Taxonomy" id="1906605"/>
    <lineage>
        <taxon>Bacteria</taxon>
        <taxon>Bacillati</taxon>
        <taxon>Bacillota</taxon>
        <taxon>Bacilli</taxon>
        <taxon>Bacillales</taxon>
        <taxon>Paenibacillaceae</taxon>
        <taxon>Candidatus Reconcilbacillus</taxon>
    </lineage>
</organism>
<feature type="domain" description="ATPase of the ABC class N-terminal" evidence="3">
    <location>
        <begin position="1"/>
        <end position="162"/>
    </location>
</feature>
<evidence type="ECO:0000256" key="1">
    <source>
        <dbReference type="SAM" id="MobiDB-lite"/>
    </source>
</evidence>
<proteinExistence type="predicted"/>
<dbReference type="Pfam" id="PF20446">
    <property type="entry name" value="ABC_N"/>
    <property type="match status" value="1"/>
</dbReference>
<dbReference type="InterPro" id="IPR046834">
    <property type="entry name" value="ABC_ATPase_C"/>
</dbReference>
<dbReference type="Proteomes" id="UP000243688">
    <property type="component" value="Unassembled WGS sequence"/>
</dbReference>
<dbReference type="InterPro" id="IPR027417">
    <property type="entry name" value="P-loop_NTPase"/>
</dbReference>
<dbReference type="AlphaFoldDB" id="A0A2A6DZJ0"/>
<reference evidence="5 6" key="1">
    <citation type="submission" date="2016-12" db="EMBL/GenBank/DDBJ databases">
        <title>Candidatus Reconcilibacillus cellulovorans genome.</title>
        <authorList>
            <person name="Kolinko S."/>
            <person name="Wu Y.-W."/>
            <person name="Tachea F."/>
            <person name="Denzel E."/>
            <person name="Hiras J."/>
            <person name="Baecker N."/>
            <person name="Chan L.J."/>
            <person name="Eichorst S.A."/>
            <person name="Frey D."/>
            <person name="Adams P.D."/>
            <person name="Pray T."/>
            <person name="Tanjore D."/>
            <person name="Petzold C.J."/>
            <person name="Gladden J.M."/>
            <person name="Simmons B.A."/>
            <person name="Singer S.W."/>
        </authorList>
    </citation>
    <scope>NUCLEOTIDE SEQUENCE [LARGE SCALE GENOMIC DNA]</scope>
    <source>
        <strain evidence="5">JTherm</strain>
    </source>
</reference>
<dbReference type="Pfam" id="PF09818">
    <property type="entry name" value="ABC_ATPase"/>
    <property type="match status" value="1"/>
</dbReference>
<gene>
    <name evidence="5" type="ORF">BLM47_09610</name>
</gene>
<dbReference type="PANTHER" id="PTHR38149">
    <property type="entry name" value="ATPASE"/>
    <property type="match status" value="1"/>
</dbReference>
<evidence type="ECO:0000259" key="4">
    <source>
        <dbReference type="Pfam" id="PF21117"/>
    </source>
</evidence>
<dbReference type="InterPro" id="IPR019195">
    <property type="entry name" value="ABC_ATPase_put"/>
</dbReference>
<dbReference type="EMBL" id="MOXJ01000022">
    <property type="protein sequence ID" value="PDO09976.1"/>
    <property type="molecule type" value="Genomic_DNA"/>
</dbReference>
<evidence type="ECO:0000313" key="5">
    <source>
        <dbReference type="EMBL" id="PDO09976.1"/>
    </source>
</evidence>
<feature type="domain" description="ATPase of the ABC class C-terminal" evidence="2">
    <location>
        <begin position="169"/>
        <end position="446"/>
    </location>
</feature>
<feature type="region of interest" description="Disordered" evidence="1">
    <location>
        <begin position="436"/>
        <end position="465"/>
    </location>
</feature>
<protein>
    <submittedName>
        <fullName evidence="5">ATPase</fullName>
    </submittedName>
</protein>
<name>A0A2A6DZJ0_9BACL</name>
<evidence type="ECO:0000313" key="6">
    <source>
        <dbReference type="Proteomes" id="UP000243688"/>
    </source>
</evidence>
<accession>A0A2A6DZJ0</accession>
<dbReference type="Pfam" id="PF21117">
    <property type="entry name" value="MRB1590_C"/>
    <property type="match status" value="1"/>
</dbReference>
<dbReference type="SUPFAM" id="SSF52540">
    <property type="entry name" value="P-loop containing nucleoside triphosphate hydrolases"/>
    <property type="match status" value="1"/>
</dbReference>
<feature type="domain" description="MRB1590-like C-terminal" evidence="4">
    <location>
        <begin position="467"/>
        <end position="568"/>
    </location>
</feature>
<comment type="caution">
    <text evidence="5">The sequence shown here is derived from an EMBL/GenBank/DDBJ whole genome shotgun (WGS) entry which is preliminary data.</text>
</comment>
<evidence type="ECO:0000259" key="2">
    <source>
        <dbReference type="Pfam" id="PF09818"/>
    </source>
</evidence>